<dbReference type="OrthoDB" id="2472181at2"/>
<protein>
    <submittedName>
        <fullName evidence="2">Thioesterase</fullName>
    </submittedName>
</protein>
<accession>A0A3M0I550</accession>
<feature type="domain" description="Thioesterase TesA-like" evidence="1">
    <location>
        <begin position="35"/>
        <end position="242"/>
    </location>
</feature>
<evidence type="ECO:0000313" key="3">
    <source>
        <dbReference type="Proteomes" id="UP000270471"/>
    </source>
</evidence>
<dbReference type="Proteomes" id="UP000270471">
    <property type="component" value="Unassembled WGS sequence"/>
</dbReference>
<reference evidence="2 3" key="1">
    <citation type="submission" date="2017-11" db="EMBL/GenBank/DDBJ databases">
        <title>Draft genome of actinobacteria isolated from guarana (Paullinia cupana (Mart.) Ducke.</title>
        <authorList>
            <person name="Siqueira K.A."/>
            <person name="Liotti R.G."/>
            <person name="Mendes T.A.O."/>
            <person name="Soares M.A."/>
        </authorList>
    </citation>
    <scope>NUCLEOTIDE SEQUENCE [LARGE SCALE GENOMIC DNA]</scope>
    <source>
        <strain evidence="2 3">193</strain>
    </source>
</reference>
<dbReference type="AlphaFoldDB" id="A0A3M0I550"/>
<evidence type="ECO:0000313" key="2">
    <source>
        <dbReference type="EMBL" id="RMB83428.1"/>
    </source>
</evidence>
<organism evidence="2 3">
    <name type="scientific">Streptomyces shenzhenensis</name>
    <dbReference type="NCBI Taxonomy" id="943815"/>
    <lineage>
        <taxon>Bacteria</taxon>
        <taxon>Bacillati</taxon>
        <taxon>Actinomycetota</taxon>
        <taxon>Actinomycetes</taxon>
        <taxon>Kitasatosporales</taxon>
        <taxon>Streptomycetaceae</taxon>
        <taxon>Streptomyces</taxon>
    </lineage>
</organism>
<dbReference type="SMART" id="SM00824">
    <property type="entry name" value="PKS_TE"/>
    <property type="match status" value="1"/>
</dbReference>
<evidence type="ECO:0000259" key="1">
    <source>
        <dbReference type="SMART" id="SM00824"/>
    </source>
</evidence>
<dbReference type="InterPro" id="IPR020802">
    <property type="entry name" value="TesA-like"/>
</dbReference>
<comment type="caution">
    <text evidence="2">The sequence shown here is derived from an EMBL/GenBank/DDBJ whole genome shotgun (WGS) entry which is preliminary data.</text>
</comment>
<dbReference type="Gene3D" id="3.40.50.1820">
    <property type="entry name" value="alpha/beta hydrolase"/>
    <property type="match status" value="1"/>
</dbReference>
<gene>
    <name evidence="2" type="ORF">CTZ28_24030</name>
</gene>
<proteinExistence type="predicted"/>
<dbReference type="RefSeq" id="WP_121891784.1">
    <property type="nucleotide sequence ID" value="NZ_PENI01000016.1"/>
</dbReference>
<dbReference type="InterPro" id="IPR029058">
    <property type="entry name" value="AB_hydrolase_fold"/>
</dbReference>
<keyword evidence="3" id="KW-1185">Reference proteome</keyword>
<name>A0A3M0I550_9ACTN</name>
<dbReference type="Pfam" id="PF00975">
    <property type="entry name" value="Thioesterase"/>
    <property type="match status" value="1"/>
</dbReference>
<dbReference type="InterPro" id="IPR001031">
    <property type="entry name" value="Thioesterase"/>
</dbReference>
<dbReference type="EMBL" id="PENI01000016">
    <property type="protein sequence ID" value="RMB83428.1"/>
    <property type="molecule type" value="Genomic_DNA"/>
</dbReference>
<dbReference type="SUPFAM" id="SSF53474">
    <property type="entry name" value="alpha/beta-Hydrolases"/>
    <property type="match status" value="1"/>
</dbReference>
<sequence>MFAADRSATTNTQSLLISFGGRGKGPTPADSLSTVLFHPSGGRLGPYLGLVGHLSRRGPVSGVRGRGLHPGESPHDDVRAMADLYAGLLSELPEPPGLLAGWSLGGLLAWEVAHRLPADGPRPAVVMVDSFAEPWSACHTARGELRERILGGLPATTAAEERARAARTADAHLTASAAHHATTGRPGPALLLACASEEQAAQKDDWLRRDPSLDVRALPCAHFEVFDAPRSPLLLRHVDDFLTAHVPAHP</sequence>